<evidence type="ECO:0000313" key="3">
    <source>
        <dbReference type="EMBL" id="KAF5397045.1"/>
    </source>
</evidence>
<accession>A0A8J4WND1</accession>
<protein>
    <recommendedName>
        <fullName evidence="5">G protein gamma domain-containing protein</fullName>
    </recommendedName>
</protein>
<feature type="chain" id="PRO_5035158122" description="G protein gamma domain-containing protein" evidence="2">
    <location>
        <begin position="23"/>
        <end position="76"/>
    </location>
</feature>
<keyword evidence="2" id="KW-0732">Signal</keyword>
<dbReference type="EMBL" id="LUCH01006873">
    <property type="protein sequence ID" value="KAF5397045.1"/>
    <property type="molecule type" value="Genomic_DNA"/>
</dbReference>
<dbReference type="AlphaFoldDB" id="A0A8J4WND1"/>
<comment type="caution">
    <text evidence="3">The sequence shown here is derived from an EMBL/GenBank/DDBJ whole genome shotgun (WGS) entry which is preliminary data.</text>
</comment>
<dbReference type="Proteomes" id="UP000748531">
    <property type="component" value="Unassembled WGS sequence"/>
</dbReference>
<dbReference type="OrthoDB" id="5976022at2759"/>
<evidence type="ECO:0000256" key="2">
    <source>
        <dbReference type="SAM" id="SignalP"/>
    </source>
</evidence>
<organism evidence="3 4">
    <name type="scientific">Paragonimus heterotremus</name>
    <dbReference type="NCBI Taxonomy" id="100268"/>
    <lineage>
        <taxon>Eukaryota</taxon>
        <taxon>Metazoa</taxon>
        <taxon>Spiralia</taxon>
        <taxon>Lophotrochozoa</taxon>
        <taxon>Platyhelminthes</taxon>
        <taxon>Trematoda</taxon>
        <taxon>Digenea</taxon>
        <taxon>Plagiorchiida</taxon>
        <taxon>Troglotremata</taxon>
        <taxon>Troglotrematidae</taxon>
        <taxon>Paragonimus</taxon>
    </lineage>
</organism>
<name>A0A8J4WND1_9TREM</name>
<evidence type="ECO:0000313" key="4">
    <source>
        <dbReference type="Proteomes" id="UP000748531"/>
    </source>
</evidence>
<feature type="region of interest" description="Disordered" evidence="1">
    <location>
        <begin position="57"/>
        <end position="76"/>
    </location>
</feature>
<dbReference type="Gene3D" id="3.40.50.300">
    <property type="entry name" value="P-loop containing nucleotide triphosphate hydrolases"/>
    <property type="match status" value="1"/>
</dbReference>
<dbReference type="InterPro" id="IPR027417">
    <property type="entry name" value="P-loop_NTPase"/>
</dbReference>
<sequence length="76" mass="8761">MRALSLCSYPHLPLVIFFYCAALPLQIEYMETSAKDPPVNVDNLFHDLVRIIRRQPVQPPLPSNRTDPKKVRCTLL</sequence>
<proteinExistence type="predicted"/>
<feature type="signal peptide" evidence="2">
    <location>
        <begin position="1"/>
        <end position="22"/>
    </location>
</feature>
<reference evidence="3" key="1">
    <citation type="submission" date="2019-05" db="EMBL/GenBank/DDBJ databases">
        <title>Annotation for the trematode Paragonimus heterotremus.</title>
        <authorList>
            <person name="Choi Y.-J."/>
        </authorList>
    </citation>
    <scope>NUCLEOTIDE SEQUENCE</scope>
    <source>
        <strain evidence="3">LC</strain>
    </source>
</reference>
<gene>
    <name evidence="3" type="ORF">PHET_09799</name>
</gene>
<keyword evidence="4" id="KW-1185">Reference proteome</keyword>
<evidence type="ECO:0000256" key="1">
    <source>
        <dbReference type="SAM" id="MobiDB-lite"/>
    </source>
</evidence>
<evidence type="ECO:0008006" key="5">
    <source>
        <dbReference type="Google" id="ProtNLM"/>
    </source>
</evidence>